<evidence type="ECO:0000313" key="5">
    <source>
        <dbReference type="Proteomes" id="UP000595894"/>
    </source>
</evidence>
<dbReference type="SUPFAM" id="SSF100950">
    <property type="entry name" value="NagB/RpiA/CoA transferase-like"/>
    <property type="match status" value="1"/>
</dbReference>
<comment type="catalytic activity">
    <reaction evidence="1 3">
        <text>aldehydo-D-ribose 5-phosphate = D-ribulose 5-phosphate</text>
        <dbReference type="Rhea" id="RHEA:14657"/>
        <dbReference type="ChEBI" id="CHEBI:58121"/>
        <dbReference type="ChEBI" id="CHEBI:58273"/>
        <dbReference type="EC" id="5.3.1.6"/>
    </reaction>
</comment>
<comment type="function">
    <text evidence="3">Catalyzes the reversible conversion of ribose-5-phosphate to ribulose 5-phosphate.</text>
</comment>
<dbReference type="EMBL" id="CP061035">
    <property type="protein sequence ID" value="QQV79068.1"/>
    <property type="molecule type" value="Genomic_DNA"/>
</dbReference>
<dbReference type="SUPFAM" id="SSF75445">
    <property type="entry name" value="D-ribose-5-phosphate isomerase (RpiA), lid domain"/>
    <property type="match status" value="1"/>
</dbReference>
<dbReference type="CDD" id="cd01398">
    <property type="entry name" value="RPI_A"/>
    <property type="match status" value="1"/>
</dbReference>
<evidence type="ECO:0000313" key="4">
    <source>
        <dbReference type="EMBL" id="QQV79068.1"/>
    </source>
</evidence>
<comment type="pathway">
    <text evidence="3">Carbohydrate degradation; pentose phosphate pathway; D-ribose 5-phosphate from D-ribulose 5-phosphate (non-oxidative stage): step 1/1.</text>
</comment>
<protein>
    <recommendedName>
        <fullName evidence="3">Ribose-5-phosphate isomerase A</fullName>
        <ecNumber evidence="3">5.3.1.6</ecNumber>
    </recommendedName>
    <alternativeName>
        <fullName evidence="3">Phosphoriboisomerase A</fullName>
        <shortName evidence="3">PRI</shortName>
    </alternativeName>
</protein>
<keyword evidence="2 3" id="KW-0413">Isomerase</keyword>
<dbReference type="InterPro" id="IPR020672">
    <property type="entry name" value="Ribose5P_isomerase_typA_subgr"/>
</dbReference>
<feature type="binding site" evidence="3">
    <location>
        <position position="122"/>
    </location>
    <ligand>
        <name>substrate</name>
    </ligand>
</feature>
<dbReference type="Gene3D" id="3.40.50.1360">
    <property type="match status" value="1"/>
</dbReference>
<reference evidence="5" key="1">
    <citation type="submission" date="2020-09" db="EMBL/GenBank/DDBJ databases">
        <title>Sphingomonas sp., a new species isolated from pork steak.</title>
        <authorList>
            <person name="Heidler von Heilborn D."/>
        </authorList>
    </citation>
    <scope>NUCLEOTIDE SEQUENCE [LARGE SCALE GENOMIC DNA]</scope>
</reference>
<gene>
    <name evidence="3 4" type="primary">rpiA</name>
    <name evidence="4" type="ORF">H5J25_14120</name>
</gene>
<dbReference type="GO" id="GO:0006014">
    <property type="term" value="P:D-ribose metabolic process"/>
    <property type="evidence" value="ECO:0007669"/>
    <property type="project" value="TreeGrafter"/>
</dbReference>
<dbReference type="GO" id="GO:0005829">
    <property type="term" value="C:cytosol"/>
    <property type="evidence" value="ECO:0007669"/>
    <property type="project" value="TreeGrafter"/>
</dbReference>
<dbReference type="GO" id="GO:0004751">
    <property type="term" value="F:ribose-5-phosphate isomerase activity"/>
    <property type="evidence" value="ECO:0007669"/>
    <property type="project" value="UniProtKB-UniRule"/>
</dbReference>
<dbReference type="PANTHER" id="PTHR11934:SF0">
    <property type="entry name" value="RIBOSE-5-PHOSPHATE ISOMERASE"/>
    <property type="match status" value="1"/>
</dbReference>
<feature type="binding site" evidence="3">
    <location>
        <begin position="27"/>
        <end position="30"/>
    </location>
    <ligand>
        <name>substrate</name>
    </ligand>
</feature>
<feature type="binding site" evidence="3">
    <location>
        <begin position="95"/>
        <end position="98"/>
    </location>
    <ligand>
        <name>substrate</name>
    </ligand>
</feature>
<dbReference type="GO" id="GO:0009052">
    <property type="term" value="P:pentose-phosphate shunt, non-oxidative branch"/>
    <property type="evidence" value="ECO:0007669"/>
    <property type="project" value="UniProtKB-UniRule"/>
</dbReference>
<name>A0A974NYA2_9SPHN</name>
<keyword evidence="5" id="KW-1185">Reference proteome</keyword>
<organism evidence="4 5">
    <name type="scientific">Sphingomonas aliaeris</name>
    <dbReference type="NCBI Taxonomy" id="2759526"/>
    <lineage>
        <taxon>Bacteria</taxon>
        <taxon>Pseudomonadati</taxon>
        <taxon>Pseudomonadota</taxon>
        <taxon>Alphaproteobacteria</taxon>
        <taxon>Sphingomonadales</taxon>
        <taxon>Sphingomonadaceae</taxon>
        <taxon>Sphingomonas</taxon>
    </lineage>
</organism>
<proteinExistence type="inferred from homology"/>
<evidence type="ECO:0000256" key="2">
    <source>
        <dbReference type="ARBA" id="ARBA00023235"/>
    </source>
</evidence>
<accession>A0A974NYA2</accession>
<sequence length="226" mass="23480">MQDDDKRLAATTAAAEIQPGMLVGLGTGSTAAFLIDHLARRIRDGLSVTAVATSDATERAARAAGIIVLPFDDIDRIDLAIDGVDEIDGSCRAIKGAGGAMLREKIVAASAGRMIAICDGSKSVASLGAVPVPVEVLPLARTFVADLLCRIGATPTLRQASGVGAYRTDQDNLVIDCKFPDLPDPAAIAAQLSAIPGILGHGLFLEEIDTAYIAHDGLVRRVDRAR</sequence>
<dbReference type="FunFam" id="3.40.50.1360:FF:000001">
    <property type="entry name" value="Ribose-5-phosphate isomerase A"/>
    <property type="match status" value="1"/>
</dbReference>
<feature type="active site" description="Proton acceptor" evidence="3">
    <location>
        <position position="104"/>
    </location>
</feature>
<comment type="similarity">
    <text evidence="3">Belongs to the ribose 5-phosphate isomerase family.</text>
</comment>
<comment type="subunit">
    <text evidence="3">Homodimer.</text>
</comment>
<dbReference type="Pfam" id="PF06026">
    <property type="entry name" value="Rib_5-P_isom_A"/>
    <property type="match status" value="1"/>
</dbReference>
<dbReference type="AlphaFoldDB" id="A0A974NYA2"/>
<evidence type="ECO:0000256" key="1">
    <source>
        <dbReference type="ARBA" id="ARBA00001713"/>
    </source>
</evidence>
<dbReference type="KEGG" id="sari:H5J25_14120"/>
<dbReference type="PANTHER" id="PTHR11934">
    <property type="entry name" value="RIBOSE-5-PHOSPHATE ISOMERASE"/>
    <property type="match status" value="1"/>
</dbReference>
<dbReference type="HAMAP" id="MF_00170">
    <property type="entry name" value="Rib_5P_isom_A"/>
    <property type="match status" value="1"/>
</dbReference>
<dbReference type="NCBIfam" id="NF001924">
    <property type="entry name" value="PRK00702.1"/>
    <property type="match status" value="1"/>
</dbReference>
<dbReference type="NCBIfam" id="TIGR00021">
    <property type="entry name" value="rpiA"/>
    <property type="match status" value="1"/>
</dbReference>
<feature type="binding site" evidence="3">
    <location>
        <begin position="82"/>
        <end position="85"/>
    </location>
    <ligand>
        <name>substrate</name>
    </ligand>
</feature>
<dbReference type="RefSeq" id="WP_202096384.1">
    <property type="nucleotide sequence ID" value="NZ_CP061035.1"/>
</dbReference>
<evidence type="ECO:0000256" key="3">
    <source>
        <dbReference type="HAMAP-Rule" id="MF_00170"/>
    </source>
</evidence>
<dbReference type="InterPro" id="IPR004788">
    <property type="entry name" value="Ribose5P_isomerase_type_A"/>
</dbReference>
<dbReference type="Proteomes" id="UP000595894">
    <property type="component" value="Chromosome"/>
</dbReference>
<dbReference type="InterPro" id="IPR037171">
    <property type="entry name" value="NagB/RpiA_transferase-like"/>
</dbReference>
<dbReference type="Gene3D" id="3.30.70.260">
    <property type="match status" value="1"/>
</dbReference>
<dbReference type="EC" id="5.3.1.6" evidence="3"/>